<sequence>MDAQTLDNLRINMGGPWENALAFMLALMMFAVALGLRPAHFAFFKTDPKHYLAGVATQIIGLPLLTLGLVWVLQPLPSLALGMIVVACCPGGNVSNLFTLFGRGNTALSVSLTATSSLAAAFITPISILFWLSLYPPTEHILKTIHFDAGRFLSQSLLILVLPILSGMALAHKFPRRAKAWQKPLALIGGLSMLAIVLFGFWKYRDLIPRLASLVIPLVILHNASAFALGWLVGRLTKADLPTRRALTFEIGIQNSGLGFVILVTQLAGLGGAAVLVGMGGLWHMIGGACVAFLFRLADIKNKHQHT</sequence>
<comment type="subcellular location">
    <subcellularLocation>
        <location evidence="1">Membrane</location>
        <topology evidence="1">Multi-pass membrane protein</topology>
    </subcellularLocation>
</comment>
<feature type="transmembrane region" description="Helical" evidence="5">
    <location>
        <begin position="152"/>
        <end position="172"/>
    </location>
</feature>
<evidence type="ECO:0000256" key="2">
    <source>
        <dbReference type="ARBA" id="ARBA00022692"/>
    </source>
</evidence>
<dbReference type="PANTHER" id="PTHR10361">
    <property type="entry name" value="SODIUM-BILE ACID COTRANSPORTER"/>
    <property type="match status" value="1"/>
</dbReference>
<name>A0A7V5U1P3_9PROT</name>
<evidence type="ECO:0000256" key="3">
    <source>
        <dbReference type="ARBA" id="ARBA00022989"/>
    </source>
</evidence>
<feature type="transmembrane region" description="Helical" evidence="5">
    <location>
        <begin position="108"/>
        <end position="132"/>
    </location>
</feature>
<comment type="caution">
    <text evidence="6">The sequence shown here is derived from an EMBL/GenBank/DDBJ whole genome shotgun (WGS) entry which is preliminary data.</text>
</comment>
<keyword evidence="3 5" id="KW-1133">Transmembrane helix</keyword>
<feature type="transmembrane region" description="Helical" evidence="5">
    <location>
        <begin position="79"/>
        <end position="101"/>
    </location>
</feature>
<gene>
    <name evidence="6" type="ORF">ENK01_04395</name>
</gene>
<keyword evidence="4 5" id="KW-0472">Membrane</keyword>
<reference evidence="6" key="1">
    <citation type="journal article" date="2020" name="mSystems">
        <title>Genome- and Community-Level Interaction Insights into Carbon Utilization and Element Cycling Functions of Hydrothermarchaeota in Hydrothermal Sediment.</title>
        <authorList>
            <person name="Zhou Z."/>
            <person name="Liu Y."/>
            <person name="Xu W."/>
            <person name="Pan J."/>
            <person name="Luo Z.H."/>
            <person name="Li M."/>
        </authorList>
    </citation>
    <scope>NUCLEOTIDE SEQUENCE [LARGE SCALE GENOMIC DNA]</scope>
    <source>
        <strain evidence="6">HyVt-538</strain>
    </source>
</reference>
<dbReference type="AlphaFoldDB" id="A0A7V5U1P3"/>
<evidence type="ECO:0000256" key="1">
    <source>
        <dbReference type="ARBA" id="ARBA00004141"/>
    </source>
</evidence>
<feature type="transmembrane region" description="Helical" evidence="5">
    <location>
        <begin position="214"/>
        <end position="234"/>
    </location>
</feature>
<dbReference type="Pfam" id="PF01758">
    <property type="entry name" value="SBF"/>
    <property type="match status" value="1"/>
</dbReference>
<evidence type="ECO:0000256" key="5">
    <source>
        <dbReference type="SAM" id="Phobius"/>
    </source>
</evidence>
<feature type="transmembrane region" description="Helical" evidence="5">
    <location>
        <begin position="20"/>
        <end position="39"/>
    </location>
</feature>
<dbReference type="InterPro" id="IPR004710">
    <property type="entry name" value="Bilac:Na_transpt"/>
</dbReference>
<organism evidence="6">
    <name type="scientific">Hellea balneolensis</name>
    <dbReference type="NCBI Taxonomy" id="287478"/>
    <lineage>
        <taxon>Bacteria</taxon>
        <taxon>Pseudomonadati</taxon>
        <taxon>Pseudomonadota</taxon>
        <taxon>Alphaproteobacteria</taxon>
        <taxon>Maricaulales</taxon>
        <taxon>Robiginitomaculaceae</taxon>
        <taxon>Hellea</taxon>
    </lineage>
</organism>
<evidence type="ECO:0000256" key="4">
    <source>
        <dbReference type="ARBA" id="ARBA00023136"/>
    </source>
</evidence>
<evidence type="ECO:0000313" key="6">
    <source>
        <dbReference type="EMBL" id="HHI89175.1"/>
    </source>
</evidence>
<feature type="transmembrane region" description="Helical" evidence="5">
    <location>
        <begin position="184"/>
        <end position="202"/>
    </location>
</feature>
<dbReference type="Gene3D" id="1.20.1530.20">
    <property type="match status" value="1"/>
</dbReference>
<dbReference type="EMBL" id="DROP01000293">
    <property type="protein sequence ID" value="HHI89175.1"/>
    <property type="molecule type" value="Genomic_DNA"/>
</dbReference>
<dbReference type="InterPro" id="IPR038770">
    <property type="entry name" value="Na+/solute_symporter_sf"/>
</dbReference>
<dbReference type="InterPro" id="IPR002657">
    <property type="entry name" value="BilAc:Na_symport/Acr3"/>
</dbReference>
<keyword evidence="2 5" id="KW-0812">Transmembrane</keyword>
<dbReference type="GO" id="GO:0016020">
    <property type="term" value="C:membrane"/>
    <property type="evidence" value="ECO:0007669"/>
    <property type="project" value="UniProtKB-SubCell"/>
</dbReference>
<feature type="transmembrane region" description="Helical" evidence="5">
    <location>
        <begin position="273"/>
        <end position="295"/>
    </location>
</feature>
<dbReference type="PANTHER" id="PTHR10361:SF28">
    <property type="entry name" value="P3 PROTEIN-RELATED"/>
    <property type="match status" value="1"/>
</dbReference>
<feature type="transmembrane region" description="Helical" evidence="5">
    <location>
        <begin position="246"/>
        <end position="267"/>
    </location>
</feature>
<proteinExistence type="predicted"/>
<dbReference type="Proteomes" id="UP000885806">
    <property type="component" value="Unassembled WGS sequence"/>
</dbReference>
<feature type="transmembrane region" description="Helical" evidence="5">
    <location>
        <begin position="51"/>
        <end position="73"/>
    </location>
</feature>
<protein>
    <submittedName>
        <fullName evidence="6">Bile acid:sodium symporter family protein</fullName>
    </submittedName>
</protein>
<accession>A0A7V5U1P3</accession>